<dbReference type="STRING" id="45357.A0A2V1AXF4"/>
<dbReference type="InterPro" id="IPR017969">
    <property type="entry name" value="Heavy-metal-associated_CS"/>
</dbReference>
<dbReference type="InterPro" id="IPR001757">
    <property type="entry name" value="P_typ_ATPase"/>
</dbReference>
<keyword evidence="10 13" id="KW-1133">Transmembrane helix</keyword>
<evidence type="ECO:0000256" key="6">
    <source>
        <dbReference type="ARBA" id="ARBA00022723"/>
    </source>
</evidence>
<evidence type="ECO:0000256" key="9">
    <source>
        <dbReference type="ARBA" id="ARBA00022967"/>
    </source>
</evidence>
<dbReference type="Pfam" id="PF00403">
    <property type="entry name" value="HMA"/>
    <property type="match status" value="3"/>
</dbReference>
<evidence type="ECO:0000259" key="14">
    <source>
        <dbReference type="PROSITE" id="PS50846"/>
    </source>
</evidence>
<feature type="domain" description="HMA" evidence="14">
    <location>
        <begin position="82"/>
        <end position="147"/>
    </location>
</feature>
<feature type="transmembrane region" description="Helical" evidence="13">
    <location>
        <begin position="360"/>
        <end position="380"/>
    </location>
</feature>
<comment type="caution">
    <text evidence="15">The sequence shown here is derived from an EMBL/GenBank/DDBJ whole genome shotgun (WGS) entry which is preliminary data.</text>
</comment>
<dbReference type="InterPro" id="IPR036163">
    <property type="entry name" value="HMA_dom_sf"/>
</dbReference>
<evidence type="ECO:0000256" key="1">
    <source>
        <dbReference type="ARBA" id="ARBA00004127"/>
    </source>
</evidence>
<accession>A0A2V1AXF4</accession>
<dbReference type="SUPFAM" id="SSF55008">
    <property type="entry name" value="HMA, heavy metal-associated domain"/>
    <property type="match status" value="3"/>
</dbReference>
<dbReference type="Pfam" id="PF00702">
    <property type="entry name" value="Hydrolase"/>
    <property type="match status" value="1"/>
</dbReference>
<dbReference type="EMBL" id="PKFO01000008">
    <property type="protein sequence ID" value="PVH22449.1"/>
    <property type="molecule type" value="Genomic_DNA"/>
</dbReference>
<feature type="transmembrane region" description="Helical" evidence="13">
    <location>
        <begin position="1061"/>
        <end position="1080"/>
    </location>
</feature>
<dbReference type="GO" id="GO:0055070">
    <property type="term" value="P:copper ion homeostasis"/>
    <property type="evidence" value="ECO:0007669"/>
    <property type="project" value="TreeGrafter"/>
</dbReference>
<dbReference type="Gene3D" id="3.40.1110.10">
    <property type="entry name" value="Calcium-transporting ATPase, cytoplasmic domain N"/>
    <property type="match status" value="1"/>
</dbReference>
<evidence type="ECO:0000313" key="16">
    <source>
        <dbReference type="Proteomes" id="UP000244309"/>
    </source>
</evidence>
<feature type="domain" description="HMA" evidence="14">
    <location>
        <begin position="163"/>
        <end position="228"/>
    </location>
</feature>
<gene>
    <name evidence="15" type="ORF">CXQ85_005018</name>
</gene>
<dbReference type="CDD" id="cd00371">
    <property type="entry name" value="HMA"/>
    <property type="match status" value="3"/>
</dbReference>
<dbReference type="OrthoDB" id="432719at2759"/>
<dbReference type="InterPro" id="IPR044492">
    <property type="entry name" value="P_typ_ATPase_HD_dom"/>
</dbReference>
<feature type="transmembrane region" description="Helical" evidence="13">
    <location>
        <begin position="437"/>
        <end position="457"/>
    </location>
</feature>
<dbReference type="GO" id="GO:0005524">
    <property type="term" value="F:ATP binding"/>
    <property type="evidence" value="ECO:0007669"/>
    <property type="project" value="UniProtKB-UniRule"/>
</dbReference>
<evidence type="ECO:0000256" key="4">
    <source>
        <dbReference type="ARBA" id="ARBA00022448"/>
    </source>
</evidence>
<keyword evidence="8 13" id="KW-0067">ATP-binding</keyword>
<dbReference type="Gene3D" id="3.30.70.100">
    <property type="match status" value="3"/>
</dbReference>
<dbReference type="VEuPathDB" id="FungiDB:CXQ85_005018"/>
<dbReference type="NCBIfam" id="TIGR01525">
    <property type="entry name" value="ATPase-IB_hvy"/>
    <property type="match status" value="1"/>
</dbReference>
<evidence type="ECO:0000256" key="3">
    <source>
        <dbReference type="ARBA" id="ARBA00012517"/>
    </source>
</evidence>
<dbReference type="GO" id="GO:0016887">
    <property type="term" value="F:ATP hydrolysis activity"/>
    <property type="evidence" value="ECO:0007669"/>
    <property type="project" value="InterPro"/>
</dbReference>
<dbReference type="PRINTS" id="PR00119">
    <property type="entry name" value="CATATPASE"/>
</dbReference>
<keyword evidence="16" id="KW-1185">Reference proteome</keyword>
<evidence type="ECO:0000256" key="12">
    <source>
        <dbReference type="ARBA" id="ARBA00080126"/>
    </source>
</evidence>
<dbReference type="PANTHER" id="PTHR43520">
    <property type="entry name" value="ATP7, ISOFORM B"/>
    <property type="match status" value="1"/>
</dbReference>
<dbReference type="FunFam" id="3.30.70.100:FF:000001">
    <property type="entry name" value="ATPase copper transporting beta"/>
    <property type="match status" value="3"/>
</dbReference>
<dbReference type="GO" id="GO:0140581">
    <property type="term" value="F:P-type monovalent copper transporter activity"/>
    <property type="evidence" value="ECO:0007669"/>
    <property type="project" value="UniProtKB-EC"/>
</dbReference>
<evidence type="ECO:0000313" key="15">
    <source>
        <dbReference type="EMBL" id="PVH22449.1"/>
    </source>
</evidence>
<feature type="transmembrane region" description="Helical" evidence="13">
    <location>
        <begin position="643"/>
        <end position="665"/>
    </location>
</feature>
<comment type="subcellular location">
    <subcellularLocation>
        <location evidence="1">Endomembrane system</location>
        <topology evidence="1">Multi-pass membrane protein</topology>
    </subcellularLocation>
    <subcellularLocation>
        <location evidence="13">Membrane</location>
    </subcellularLocation>
</comment>
<dbReference type="GO" id="GO:0005507">
    <property type="term" value="F:copper ion binding"/>
    <property type="evidence" value="ECO:0007669"/>
    <property type="project" value="TreeGrafter"/>
</dbReference>
<feature type="domain" description="HMA" evidence="14">
    <location>
        <begin position="1"/>
        <end position="66"/>
    </location>
</feature>
<evidence type="ECO:0000256" key="10">
    <source>
        <dbReference type="ARBA" id="ARBA00022989"/>
    </source>
</evidence>
<dbReference type="SFLD" id="SFLDG00002">
    <property type="entry name" value="C1.7:_P-type_atpase_like"/>
    <property type="match status" value="1"/>
</dbReference>
<dbReference type="GO" id="GO:0030003">
    <property type="term" value="P:intracellular monoatomic cation homeostasis"/>
    <property type="evidence" value="ECO:0007669"/>
    <property type="project" value="UniProtKB-ARBA"/>
</dbReference>
<dbReference type="InterPro" id="IPR018303">
    <property type="entry name" value="ATPase_P-typ_P_site"/>
</dbReference>
<dbReference type="SFLD" id="SFLDF00027">
    <property type="entry name" value="p-type_atpase"/>
    <property type="match status" value="1"/>
</dbReference>
<feature type="transmembrane region" description="Helical" evidence="13">
    <location>
        <begin position="1032"/>
        <end position="1055"/>
    </location>
</feature>
<dbReference type="InterPro" id="IPR006121">
    <property type="entry name" value="HMA_dom"/>
</dbReference>
<name>A0A2V1AXF4_9ASCO</name>
<dbReference type="InterPro" id="IPR008250">
    <property type="entry name" value="ATPase_P-typ_transduc_dom_A_sf"/>
</dbReference>
<dbReference type="PROSITE" id="PS00154">
    <property type="entry name" value="ATPASE_E1_E2"/>
    <property type="match status" value="1"/>
</dbReference>
<dbReference type="InterPro" id="IPR027256">
    <property type="entry name" value="P-typ_ATPase_IB"/>
</dbReference>
<evidence type="ECO:0000256" key="11">
    <source>
        <dbReference type="ARBA" id="ARBA00023136"/>
    </source>
</evidence>
<keyword evidence="9" id="KW-1278">Translocase</keyword>
<dbReference type="Pfam" id="PF00122">
    <property type="entry name" value="E1-E2_ATPase"/>
    <property type="match status" value="1"/>
</dbReference>
<dbReference type="FunFam" id="2.70.150.10:FF:000002">
    <property type="entry name" value="Copper-transporting ATPase 1, putative"/>
    <property type="match status" value="1"/>
</dbReference>
<dbReference type="InterPro" id="IPR036412">
    <property type="entry name" value="HAD-like_sf"/>
</dbReference>
<dbReference type="AlphaFoldDB" id="A0A2V1AXF4"/>
<dbReference type="GO" id="GO:0043682">
    <property type="term" value="F:P-type divalent copper transporter activity"/>
    <property type="evidence" value="ECO:0007669"/>
    <property type="project" value="TreeGrafter"/>
</dbReference>
<keyword evidence="6 13" id="KW-0479">Metal-binding</keyword>
<evidence type="ECO:0000256" key="2">
    <source>
        <dbReference type="ARBA" id="ARBA00006024"/>
    </source>
</evidence>
<dbReference type="RefSeq" id="XP_025343389.1">
    <property type="nucleotide sequence ID" value="XM_025488622.1"/>
</dbReference>
<dbReference type="NCBIfam" id="TIGR01494">
    <property type="entry name" value="ATPase_P-type"/>
    <property type="match status" value="1"/>
</dbReference>
<dbReference type="Gene3D" id="2.70.150.10">
    <property type="entry name" value="Calcium-transporting ATPase, cytoplasmic transduction domain A"/>
    <property type="match status" value="1"/>
</dbReference>
<feature type="transmembrane region" description="Helical" evidence="13">
    <location>
        <begin position="469"/>
        <end position="487"/>
    </location>
</feature>
<dbReference type="SFLD" id="SFLDS00003">
    <property type="entry name" value="Haloacid_Dehalogenase"/>
    <property type="match status" value="1"/>
</dbReference>
<evidence type="ECO:0000256" key="8">
    <source>
        <dbReference type="ARBA" id="ARBA00022840"/>
    </source>
</evidence>
<dbReference type="CDD" id="cd02094">
    <property type="entry name" value="P-type_ATPase_Cu-like"/>
    <property type="match status" value="1"/>
</dbReference>
<dbReference type="SUPFAM" id="SSF81665">
    <property type="entry name" value="Calcium ATPase, transmembrane domain M"/>
    <property type="match status" value="1"/>
</dbReference>
<dbReference type="InterPro" id="IPR059000">
    <property type="entry name" value="ATPase_P-type_domA"/>
</dbReference>
<feature type="transmembrane region" description="Helical" evidence="13">
    <location>
        <begin position="685"/>
        <end position="708"/>
    </location>
</feature>
<evidence type="ECO:0000256" key="7">
    <source>
        <dbReference type="ARBA" id="ARBA00022741"/>
    </source>
</evidence>
<sequence>MESRLNVGGMTCAACSGSVTDALEAISGVQSVSVSLLTNEAKVVHGEDVDGGKLVSAIEDCGFDASVASSVAVASPSSKSASTTKISVAGMTCGACSSSVTEALEGVKGVESASVSLLTNTASVKHSPGVGVEELLGAIEDCGFDATLESSGTGASAGAGNLLNTTFTVTGMTCGACSASITEALESLPDVVSASVSNVTDSAVVTHSSAVTAEQLKTAIEDCGFDAVATSTSLIGEEEENIEEHAILQIYGIDESTDTASLQYNVEAVLNSLAGVTSFQFIFKGQVEESSVDHENDTGGPEHLIDELRVTYTGNVLGVRALVDALNNIDDRLQFVILNSVDQSLNTELKLLSRSKEISYWRSTFFWSLVLGLPVIVLNFTQNISLWRKLMVFNGLYVISVIELTLTSVILFTLGAPFFKKMAGCIRRKGKNANMDVLVCMSTSMSYTFSVYSIILSVWTGQTEKPPKVLFETIAMLISFISFGKWMENKAKGATSTALSKLVSLTPTTCSIVTDPTAYQHLLQKDGNEKQDEGLADLSTREIGIDLLQTNDIAVVTAGGKIPADGVVVHGSSEVDESIITGESMPVVKKRGDIVVGGTINGPHLLHMRVTRAGKNSQLHQIIDIVKESQVSKAPVQRFADYIAARFVAAVLILAAITYSLWFILCSSLHDDKLPKAFAKEENGKYFVCLKLAISVIVVACPCALGLAAPTAVMVGTGVGASRGALIKGGDILEKACGVNVILFDKTGTLTSGEMTIANSKPLTDDVNITPRQWWTLVGSVEKNSEHPTGKAIVAGAKQKLGLTFEEDTFSSTIQGFEVLTGLGVRAKVNLDNTTYDVVIGNKRLIVRDFPDVREQLADILENDLKDTISTCAHVVINGKYSGFIELVDTIKEGAREVIDYLRDVENIQVAIVTGDSKEVAERIGAQLGVPKGNIFSEVSPLEKDKVVVGLREKFGGPKNISIAFVGDGINDAPALVQADVGMAISSGTDIAIDSAEIVLMGSKNSKVNDLAGVITALKVSEATFRKIKLNFVFATIYNFVMLPFAMGCFLPLNLMLPPGAAAAAMAFSSVSVVLNSLMLRKWKPPVLTNLDSDFKLEEAAIGDQFTLQHSSLEDFNAIKRGSYTASWFPKRIFQRMRRKIRAKATRMRCCLVQAESEKRREEKV</sequence>
<dbReference type="InterPro" id="IPR023299">
    <property type="entry name" value="ATPase_P-typ_cyto_dom_N"/>
</dbReference>
<dbReference type="SUPFAM" id="SSF56784">
    <property type="entry name" value="HAD-like"/>
    <property type="match status" value="1"/>
</dbReference>
<keyword evidence="11 13" id="KW-0472">Membrane</keyword>
<reference evidence="15 16" key="1">
    <citation type="submission" date="2017-12" db="EMBL/GenBank/DDBJ databases">
        <title>Genome Sequence of a Multidrug-Resistant Candida haemulonii Isolate from a Patient with Chronic Leg Ulcers in Israel.</title>
        <authorList>
            <person name="Chow N.A."/>
            <person name="Gade L."/>
            <person name="Batra D."/>
            <person name="Rowe L.A."/>
            <person name="Ben-Ami R."/>
            <person name="Loparev V.N."/>
            <person name="Litvintseva A.P."/>
        </authorList>
    </citation>
    <scope>NUCLEOTIDE SEQUENCE [LARGE SCALE GENOMIC DNA]</scope>
    <source>
        <strain evidence="15 16">B11899</strain>
    </source>
</reference>
<feature type="transmembrane region" description="Helical" evidence="13">
    <location>
        <begin position="392"/>
        <end position="416"/>
    </location>
</feature>
<dbReference type="Proteomes" id="UP000244309">
    <property type="component" value="Unassembled WGS sequence"/>
</dbReference>
<dbReference type="InterPro" id="IPR023214">
    <property type="entry name" value="HAD_sf"/>
</dbReference>
<dbReference type="SUPFAM" id="SSF81653">
    <property type="entry name" value="Calcium ATPase, transduction domain A"/>
    <property type="match status" value="1"/>
</dbReference>
<dbReference type="PANTHER" id="PTHR43520:SF8">
    <property type="entry name" value="P-TYPE CU(+) TRANSPORTER"/>
    <property type="match status" value="1"/>
</dbReference>
<comment type="similarity">
    <text evidence="2 13">Belongs to the cation transport ATPase (P-type) (TC 3.A.3) family. Type IB subfamily.</text>
</comment>
<dbReference type="InterPro" id="IPR023298">
    <property type="entry name" value="ATPase_P-typ_TM_dom_sf"/>
</dbReference>
<organism evidence="15 16">
    <name type="scientific">Candidozyma haemuli</name>
    <dbReference type="NCBI Taxonomy" id="45357"/>
    <lineage>
        <taxon>Eukaryota</taxon>
        <taxon>Fungi</taxon>
        <taxon>Dikarya</taxon>
        <taxon>Ascomycota</taxon>
        <taxon>Saccharomycotina</taxon>
        <taxon>Pichiomycetes</taxon>
        <taxon>Metschnikowiaceae</taxon>
        <taxon>Candidozyma</taxon>
    </lineage>
</organism>
<dbReference type="PROSITE" id="PS50846">
    <property type="entry name" value="HMA_2"/>
    <property type="match status" value="3"/>
</dbReference>
<dbReference type="EC" id="7.2.2.8" evidence="3"/>
<dbReference type="GO" id="GO:0012505">
    <property type="term" value="C:endomembrane system"/>
    <property type="evidence" value="ECO:0007669"/>
    <property type="project" value="UniProtKB-SubCell"/>
</dbReference>
<dbReference type="Gene3D" id="3.40.50.1000">
    <property type="entry name" value="HAD superfamily/HAD-like"/>
    <property type="match status" value="1"/>
</dbReference>
<evidence type="ECO:0000256" key="5">
    <source>
        <dbReference type="ARBA" id="ARBA00022692"/>
    </source>
</evidence>
<proteinExistence type="inferred from homology"/>
<keyword evidence="7 13" id="KW-0547">Nucleotide-binding</keyword>
<evidence type="ECO:0000256" key="13">
    <source>
        <dbReference type="RuleBase" id="RU362081"/>
    </source>
</evidence>
<protein>
    <recommendedName>
        <fullName evidence="3">P-type Cu(+) transporter</fullName>
        <ecNumber evidence="3">7.2.2.8</ecNumber>
    </recommendedName>
    <alternativeName>
        <fullName evidence="12">Cu(2+)-ATPase</fullName>
    </alternativeName>
</protein>
<dbReference type="GeneID" id="37010348"/>
<keyword evidence="4" id="KW-0813">Transport</keyword>
<dbReference type="GO" id="GO:0016020">
    <property type="term" value="C:membrane"/>
    <property type="evidence" value="ECO:0007669"/>
    <property type="project" value="UniProtKB-SubCell"/>
</dbReference>
<dbReference type="PROSITE" id="PS01047">
    <property type="entry name" value="HMA_1"/>
    <property type="match status" value="2"/>
</dbReference>
<keyword evidence="5 13" id="KW-0812">Transmembrane</keyword>